<comment type="subcellular location">
    <subcellularLocation>
        <location evidence="1">Membrane</location>
        <topology evidence="1">Single-pass membrane protein</topology>
    </subcellularLocation>
</comment>
<dbReference type="Pfam" id="PF04576">
    <property type="entry name" value="Zein-binding"/>
    <property type="match status" value="1"/>
</dbReference>
<sequence>MAPKTRTSMTQRSQHFSALLSSAILEWVLMLLLLLEGLLSYLVTAFARLCKLQPPCPMCTRLDHVFGETRPGYYRSLMCNSHKAEASSWAFCHIHQNLVDVHSMCEACVLSFATDNKSNLETYRSLAGKLGAGIGGTGCGHGFSFSSASEAKLMEEDALCSCCSRPLGVRYSCPFVVLQRKDSGVGEICGDVLADRHTDDDEINHVMYSKLKTSDSESEPQQGNVRCSMEEDRAVAADNLKEDFTSSHAQTKIKDGNAEDEVARHSELTQVQNGVSDRKHSEDSRELSNLKPNIQSNDLPRKDDAEQIIEEPHTGDKPEDDVWHNALGSTEELPGTDDDNSAETKAASVEPIPEFSDRTTRQDSFRVHQQDLKLLLTQISTSSRAPDSSTGFADSPTMHESQHEQEAILRNISRALSLERSSSGVSDAGGGVFFNGAAEAYCGGDAVDRLKRQVELDRKSMALLWAELEEERGAAAVAASQAMAMITRLQEEKAAARTEAAQCRRAMEERSAYDDREREGAAAVRGLEAEVEACWAMLRELAAIDEIRDQMRLPRRRFRREGAREPGGSGSAGGGDGFAGFGDESACISEQLRGITSELFRLSNDSRFVGAPGFAAEEEEEGDDGEEEEAETWAPGRRVRNGNSFTKWQRLQSTGNNGSMQVEVGMAELQKEISELGWRLRALEADRSSFHTT</sequence>
<evidence type="ECO:0000313" key="10">
    <source>
        <dbReference type="Proteomes" id="UP000008810"/>
    </source>
</evidence>
<keyword evidence="5" id="KW-0175">Coiled coil</keyword>
<dbReference type="KEGG" id="bdi:100834658"/>
<evidence type="ECO:0000313" key="8">
    <source>
        <dbReference type="EMBL" id="KQK12678.1"/>
    </source>
</evidence>
<feature type="coiled-coil region" evidence="5">
    <location>
        <begin position="479"/>
        <end position="506"/>
    </location>
</feature>
<dbReference type="RefSeq" id="XP_024312505.1">
    <property type="nucleotide sequence ID" value="XM_024456737.1"/>
</dbReference>
<dbReference type="RefSeq" id="XP_014753214.1">
    <property type="nucleotide sequence ID" value="XM_014897728.2"/>
</dbReference>
<feature type="compositionally biased region" description="Basic and acidic residues" evidence="6">
    <location>
        <begin position="299"/>
        <end position="323"/>
    </location>
</feature>
<feature type="compositionally biased region" description="Acidic residues" evidence="6">
    <location>
        <begin position="616"/>
        <end position="631"/>
    </location>
</feature>
<proteinExistence type="predicted"/>
<reference evidence="8 9" key="1">
    <citation type="journal article" date="2010" name="Nature">
        <title>Genome sequencing and analysis of the model grass Brachypodium distachyon.</title>
        <authorList>
            <consortium name="International Brachypodium Initiative"/>
        </authorList>
    </citation>
    <scope>NUCLEOTIDE SEQUENCE [LARGE SCALE GENOMIC DNA]</scope>
    <source>
        <strain evidence="8">Bd21</strain>
        <strain evidence="9">cv. Bd21</strain>
    </source>
</reference>
<dbReference type="GO" id="GO:0016020">
    <property type="term" value="C:membrane"/>
    <property type="evidence" value="ECO:0007669"/>
    <property type="project" value="UniProtKB-SubCell"/>
</dbReference>
<dbReference type="eggNOG" id="ENOG502QPSJ">
    <property type="taxonomic scope" value="Eukaryota"/>
</dbReference>
<dbReference type="OrthoDB" id="1047602at2759"/>
<protein>
    <recommendedName>
        <fullName evidence="7">GTD-binding domain-containing protein</fullName>
    </recommendedName>
</protein>
<dbReference type="InterPro" id="IPR007656">
    <property type="entry name" value="GTD-bd"/>
</dbReference>
<dbReference type="PANTHER" id="PTHR31448">
    <property type="entry name" value="MYOSIN-BINDING PROTEIN 2"/>
    <property type="match status" value="1"/>
</dbReference>
<dbReference type="AlphaFoldDB" id="I1GM56"/>
<evidence type="ECO:0000313" key="9">
    <source>
        <dbReference type="EnsemblPlants" id="KQK12678"/>
    </source>
</evidence>
<evidence type="ECO:0000259" key="7">
    <source>
        <dbReference type="PROSITE" id="PS51775"/>
    </source>
</evidence>
<evidence type="ECO:0000256" key="5">
    <source>
        <dbReference type="SAM" id="Coils"/>
    </source>
</evidence>
<dbReference type="PANTHER" id="PTHR31448:SF33">
    <property type="entry name" value="EXPRESSED PROTEIN"/>
    <property type="match status" value="1"/>
</dbReference>
<keyword evidence="2" id="KW-0812">Transmembrane</keyword>
<dbReference type="Gramene" id="KQK12679">
    <property type="protein sequence ID" value="KQK12679"/>
    <property type="gene ID" value="BRADI_1g05310v3"/>
</dbReference>
<gene>
    <name evidence="9" type="primary">LOC100834658</name>
    <name evidence="8" type="ORF">BRADI_1g05310v3</name>
</gene>
<accession>I1GM56</accession>
<dbReference type="STRING" id="15368.I1GM56"/>
<dbReference type="EMBL" id="CM000880">
    <property type="protein sequence ID" value="KQK12679.1"/>
    <property type="molecule type" value="Genomic_DNA"/>
</dbReference>
<reference evidence="9" key="3">
    <citation type="submission" date="2018-08" db="UniProtKB">
        <authorList>
            <consortium name="EnsemblPlants"/>
        </authorList>
    </citation>
    <scope>IDENTIFICATION</scope>
    <source>
        <strain evidence="9">cv. Bd21</strain>
    </source>
</reference>
<dbReference type="GO" id="GO:0080115">
    <property type="term" value="F:myosin XI tail binding"/>
    <property type="evidence" value="ECO:0007669"/>
    <property type="project" value="UniProtKB-ARBA"/>
</dbReference>
<dbReference type="EnsemblPlants" id="KQK12679">
    <property type="protein sequence ID" value="KQK12679"/>
    <property type="gene ID" value="BRADI_1g05310v3"/>
</dbReference>
<dbReference type="Proteomes" id="UP000008810">
    <property type="component" value="Chromosome 1"/>
</dbReference>
<evidence type="ECO:0000256" key="2">
    <source>
        <dbReference type="ARBA" id="ARBA00022692"/>
    </source>
</evidence>
<dbReference type="HOGENOM" id="CLU_009392_1_0_1"/>
<evidence type="ECO:0000256" key="6">
    <source>
        <dbReference type="SAM" id="MobiDB-lite"/>
    </source>
</evidence>
<organism evidence="9">
    <name type="scientific">Brachypodium distachyon</name>
    <name type="common">Purple false brome</name>
    <name type="synonym">Trachynia distachya</name>
    <dbReference type="NCBI Taxonomy" id="15368"/>
    <lineage>
        <taxon>Eukaryota</taxon>
        <taxon>Viridiplantae</taxon>
        <taxon>Streptophyta</taxon>
        <taxon>Embryophyta</taxon>
        <taxon>Tracheophyta</taxon>
        <taxon>Spermatophyta</taxon>
        <taxon>Magnoliopsida</taxon>
        <taxon>Liliopsida</taxon>
        <taxon>Poales</taxon>
        <taxon>Poaceae</taxon>
        <taxon>BOP clade</taxon>
        <taxon>Pooideae</taxon>
        <taxon>Stipodae</taxon>
        <taxon>Brachypodieae</taxon>
        <taxon>Brachypodium</taxon>
    </lineage>
</organism>
<reference evidence="8" key="2">
    <citation type="submission" date="2017-06" db="EMBL/GenBank/DDBJ databases">
        <title>WGS assembly of Brachypodium distachyon.</title>
        <authorList>
            <consortium name="The International Brachypodium Initiative"/>
            <person name="Lucas S."/>
            <person name="Harmon-Smith M."/>
            <person name="Lail K."/>
            <person name="Tice H."/>
            <person name="Grimwood J."/>
            <person name="Bruce D."/>
            <person name="Barry K."/>
            <person name="Shu S."/>
            <person name="Lindquist E."/>
            <person name="Wang M."/>
            <person name="Pitluck S."/>
            <person name="Vogel J.P."/>
            <person name="Garvin D.F."/>
            <person name="Mockler T.C."/>
            <person name="Schmutz J."/>
            <person name="Rokhsar D."/>
            <person name="Bevan M.W."/>
        </authorList>
    </citation>
    <scope>NUCLEOTIDE SEQUENCE</scope>
    <source>
        <strain evidence="8">Bd21</strain>
    </source>
</reference>
<evidence type="ECO:0000256" key="1">
    <source>
        <dbReference type="ARBA" id="ARBA00004167"/>
    </source>
</evidence>
<feature type="domain" description="GTD-binding" evidence="7">
    <location>
        <begin position="445"/>
        <end position="535"/>
    </location>
</feature>
<feature type="region of interest" description="Disordered" evidence="6">
    <location>
        <begin position="615"/>
        <end position="639"/>
    </location>
</feature>
<dbReference type="OMA" id="MCTRLDH"/>
<dbReference type="Gramene" id="KQK12678">
    <property type="protein sequence ID" value="KQK12678"/>
    <property type="gene ID" value="BRADI_1g05310v3"/>
</dbReference>
<dbReference type="EnsemblPlants" id="KQK12678">
    <property type="protein sequence ID" value="KQK12678"/>
    <property type="gene ID" value="BRADI_1g05310v3"/>
</dbReference>
<dbReference type="GeneID" id="100834658"/>
<evidence type="ECO:0000256" key="4">
    <source>
        <dbReference type="ARBA" id="ARBA00023136"/>
    </source>
</evidence>
<feature type="compositionally biased region" description="Basic and acidic residues" evidence="6">
    <location>
        <begin position="276"/>
        <end position="288"/>
    </location>
</feature>
<feature type="region of interest" description="Disordered" evidence="6">
    <location>
        <begin position="266"/>
        <end position="362"/>
    </location>
</feature>
<dbReference type="EMBL" id="CM000880">
    <property type="protein sequence ID" value="KQK12678.1"/>
    <property type="molecule type" value="Genomic_DNA"/>
</dbReference>
<feature type="region of interest" description="Disordered" evidence="6">
    <location>
        <begin position="241"/>
        <end position="260"/>
    </location>
</feature>
<evidence type="ECO:0000256" key="3">
    <source>
        <dbReference type="ARBA" id="ARBA00022989"/>
    </source>
</evidence>
<keyword evidence="3" id="KW-1133">Transmembrane helix</keyword>
<name>I1GM56_BRADI</name>
<dbReference type="PROSITE" id="PS51775">
    <property type="entry name" value="GTD_BINDING"/>
    <property type="match status" value="1"/>
</dbReference>
<dbReference type="InterPro" id="IPR039306">
    <property type="entry name" value="MYOB"/>
</dbReference>
<keyword evidence="4" id="KW-0472">Membrane</keyword>
<keyword evidence="10" id="KW-1185">Reference proteome</keyword>